<keyword evidence="1 3" id="KW-0808">Transferase</keyword>
<dbReference type="AlphaFoldDB" id="A0A0A8S3P0"/>
<dbReference type="SMART" id="SM00450">
    <property type="entry name" value="RHOD"/>
    <property type="match status" value="2"/>
</dbReference>
<dbReference type="Gene3D" id="3.40.250.10">
    <property type="entry name" value="Rhodanese-like domain"/>
    <property type="match status" value="2"/>
</dbReference>
<dbReference type="EMBL" id="LT618793">
    <property type="protein sequence ID" value="SCQ82493.1"/>
    <property type="molecule type" value="Genomic_DNA"/>
</dbReference>
<dbReference type="OMA" id="LLDVRWQ"/>
<reference evidence="3 4" key="1">
    <citation type="submission" date="2016-09" db="EMBL/GenBank/DDBJ databases">
        <authorList>
            <person name="Laine KS P."/>
        </authorList>
    </citation>
    <scope>NUCLEOTIDE SEQUENCE [LARGE SCALE GENOMIC DNA]</scope>
    <source>
        <strain evidence="3">PFRJS-23</strain>
    </source>
</reference>
<proteinExistence type="predicted"/>
<dbReference type="CDD" id="cd01448">
    <property type="entry name" value="TST_Repeat_1"/>
    <property type="match status" value="1"/>
</dbReference>
<organism evidence="3 4">
    <name type="scientific">Propionibacterium freudenreichii</name>
    <dbReference type="NCBI Taxonomy" id="1744"/>
    <lineage>
        <taxon>Bacteria</taxon>
        <taxon>Bacillati</taxon>
        <taxon>Actinomycetota</taxon>
        <taxon>Actinomycetes</taxon>
        <taxon>Propionibacteriales</taxon>
        <taxon>Propionibacteriaceae</taxon>
        <taxon>Propionibacterium</taxon>
    </lineage>
</organism>
<gene>
    <name evidence="3" type="ORF">PFR_JS23_2241</name>
</gene>
<evidence type="ECO:0000313" key="3">
    <source>
        <dbReference type="EMBL" id="SCQ82493.1"/>
    </source>
</evidence>
<evidence type="ECO:0000313" key="4">
    <source>
        <dbReference type="Proteomes" id="UP000250080"/>
    </source>
</evidence>
<evidence type="ECO:0000256" key="1">
    <source>
        <dbReference type="ARBA" id="ARBA00022679"/>
    </source>
</evidence>
<dbReference type="Pfam" id="PF00581">
    <property type="entry name" value="Rhodanese"/>
    <property type="match status" value="2"/>
</dbReference>
<dbReference type="PANTHER" id="PTHR11364:SF27">
    <property type="entry name" value="SULFURTRANSFERASE"/>
    <property type="match status" value="1"/>
</dbReference>
<dbReference type="SUPFAM" id="SSF52821">
    <property type="entry name" value="Rhodanese/Cell cycle control phosphatase"/>
    <property type="match status" value="2"/>
</dbReference>
<name>A0A0A8S3P0_9ACTN</name>
<dbReference type="Proteomes" id="UP000250080">
    <property type="component" value="Chromosome I"/>
</dbReference>
<keyword evidence="2" id="KW-0677">Repeat</keyword>
<protein>
    <submittedName>
        <fullName evidence="3">Thiosulfate sulfurtransferase</fullName>
    </submittedName>
</protein>
<dbReference type="OrthoDB" id="9770030at2"/>
<evidence type="ECO:0000256" key="2">
    <source>
        <dbReference type="ARBA" id="ARBA00022737"/>
    </source>
</evidence>
<dbReference type="CDD" id="cd01449">
    <property type="entry name" value="TST_Repeat_2"/>
    <property type="match status" value="1"/>
</dbReference>
<dbReference type="InterPro" id="IPR045078">
    <property type="entry name" value="TST/MPST-like"/>
</dbReference>
<sequence>MTLIDPATLRAKLASDNPPVVLDARWSGPAATVDEGHKDFETGHIPGSLWVSMNKEMSNPDVPGGRHPLPDPGAFEADMRRKGLNEDSSVVVLDGGNSLAAGRLWWLLTDGGLTDVQVLNGGFAAWKAAGYPVETGPTWSSKVGDIMLRAGHLERVDAQHVLANGGTLWDVRSPERYRGDEEPIDPKAGHIPGARNLPATEAQESDGTFKSPDELKKVFPAVKPGDAVYCGSGITASQALLAMHVAGINGVKLYPGSWSDWISDDSRPVERG</sequence>
<dbReference type="InterPro" id="IPR036873">
    <property type="entry name" value="Rhodanese-like_dom_sf"/>
</dbReference>
<dbReference type="PROSITE" id="PS50206">
    <property type="entry name" value="RHODANESE_3"/>
    <property type="match status" value="2"/>
</dbReference>
<dbReference type="RefSeq" id="WP_013162154.1">
    <property type="nucleotide sequence ID" value="NZ_CCYN01000019.1"/>
</dbReference>
<accession>A0A0A8S3P0</accession>
<dbReference type="PANTHER" id="PTHR11364">
    <property type="entry name" value="THIOSULFATE SULFERTANSFERASE"/>
    <property type="match status" value="1"/>
</dbReference>
<dbReference type="GO" id="GO:0004792">
    <property type="term" value="F:thiosulfate-cyanide sulfurtransferase activity"/>
    <property type="evidence" value="ECO:0007669"/>
    <property type="project" value="TreeGrafter"/>
</dbReference>
<dbReference type="InterPro" id="IPR001763">
    <property type="entry name" value="Rhodanese-like_dom"/>
</dbReference>